<name>A0A4C1USC4_EUMVA</name>
<dbReference type="Proteomes" id="UP000299102">
    <property type="component" value="Unassembled WGS sequence"/>
</dbReference>
<evidence type="ECO:0000313" key="1">
    <source>
        <dbReference type="EMBL" id="GBP28927.1"/>
    </source>
</evidence>
<evidence type="ECO:0000313" key="2">
    <source>
        <dbReference type="Proteomes" id="UP000299102"/>
    </source>
</evidence>
<keyword evidence="2" id="KW-1185">Reference proteome</keyword>
<organism evidence="1 2">
    <name type="scientific">Eumeta variegata</name>
    <name type="common">Bagworm moth</name>
    <name type="synonym">Eumeta japonica</name>
    <dbReference type="NCBI Taxonomy" id="151549"/>
    <lineage>
        <taxon>Eukaryota</taxon>
        <taxon>Metazoa</taxon>
        <taxon>Ecdysozoa</taxon>
        <taxon>Arthropoda</taxon>
        <taxon>Hexapoda</taxon>
        <taxon>Insecta</taxon>
        <taxon>Pterygota</taxon>
        <taxon>Neoptera</taxon>
        <taxon>Endopterygota</taxon>
        <taxon>Lepidoptera</taxon>
        <taxon>Glossata</taxon>
        <taxon>Ditrysia</taxon>
        <taxon>Tineoidea</taxon>
        <taxon>Psychidae</taxon>
        <taxon>Oiketicinae</taxon>
        <taxon>Eumeta</taxon>
    </lineage>
</organism>
<dbReference type="AlphaFoldDB" id="A0A4C1USC4"/>
<comment type="caution">
    <text evidence="1">The sequence shown here is derived from an EMBL/GenBank/DDBJ whole genome shotgun (WGS) entry which is preliminary data.</text>
</comment>
<sequence>MASGSRGYPMTFRLRNNVFCVSTIRNGFSNGFLQWRVLTNCPPSRSGRVSSCATSAQPPLRSRGDGIRIRVVKKTCLGITKSIMSFFSRS</sequence>
<gene>
    <name evidence="1" type="ORF">EVAR_93572_1</name>
</gene>
<protein>
    <submittedName>
        <fullName evidence="1">Uncharacterized protein</fullName>
    </submittedName>
</protein>
<accession>A0A4C1USC4</accession>
<reference evidence="1 2" key="1">
    <citation type="journal article" date="2019" name="Commun. Biol.">
        <title>The bagworm genome reveals a unique fibroin gene that provides high tensile strength.</title>
        <authorList>
            <person name="Kono N."/>
            <person name="Nakamura H."/>
            <person name="Ohtoshi R."/>
            <person name="Tomita M."/>
            <person name="Numata K."/>
            <person name="Arakawa K."/>
        </authorList>
    </citation>
    <scope>NUCLEOTIDE SEQUENCE [LARGE SCALE GENOMIC DNA]</scope>
</reference>
<proteinExistence type="predicted"/>
<dbReference type="EMBL" id="BGZK01000213">
    <property type="protein sequence ID" value="GBP28927.1"/>
    <property type="molecule type" value="Genomic_DNA"/>
</dbReference>